<gene>
    <name evidence="6" type="ORF">As57867_024392</name>
</gene>
<dbReference type="Pfam" id="PF12796">
    <property type="entry name" value="Ank_2"/>
    <property type="match status" value="2"/>
</dbReference>
<accession>A0A6A4XJ47</accession>
<reference evidence="6" key="1">
    <citation type="submission" date="2019-06" db="EMBL/GenBank/DDBJ databases">
        <title>Genomics analysis of Aphanomyces spp. identifies a new class of oomycete effector associated with host adaptation.</title>
        <authorList>
            <person name="Gaulin E."/>
        </authorList>
    </citation>
    <scope>NUCLEOTIDE SEQUENCE</scope>
    <source>
        <strain evidence="6">CBS 578.67</strain>
    </source>
</reference>
<dbReference type="SMART" id="SM00248">
    <property type="entry name" value="ANK"/>
    <property type="match status" value="6"/>
</dbReference>
<feature type="compositionally biased region" description="Basic and acidic residues" evidence="4">
    <location>
        <begin position="967"/>
        <end position="981"/>
    </location>
</feature>
<keyword evidence="1" id="KW-0677">Repeat</keyword>
<dbReference type="PROSITE" id="PS50297">
    <property type="entry name" value="ANK_REP_REGION"/>
    <property type="match status" value="1"/>
</dbReference>
<evidence type="ECO:0000256" key="3">
    <source>
        <dbReference type="PROSITE-ProRule" id="PRU00023"/>
    </source>
</evidence>
<keyword evidence="5" id="KW-1133">Transmembrane helix</keyword>
<feature type="compositionally biased region" description="Polar residues" evidence="4">
    <location>
        <begin position="1016"/>
        <end position="1030"/>
    </location>
</feature>
<keyword evidence="2 3" id="KW-0040">ANK repeat</keyword>
<proteinExistence type="predicted"/>
<dbReference type="InterPro" id="IPR002110">
    <property type="entry name" value="Ankyrin_rpt"/>
</dbReference>
<feature type="repeat" description="ANK" evidence="3">
    <location>
        <begin position="327"/>
        <end position="359"/>
    </location>
</feature>
<keyword evidence="5" id="KW-0472">Membrane</keyword>
<keyword evidence="5" id="KW-0812">Transmembrane</keyword>
<organism evidence="6">
    <name type="scientific">Aphanomyces stellatus</name>
    <dbReference type="NCBI Taxonomy" id="120398"/>
    <lineage>
        <taxon>Eukaryota</taxon>
        <taxon>Sar</taxon>
        <taxon>Stramenopiles</taxon>
        <taxon>Oomycota</taxon>
        <taxon>Saprolegniomycetes</taxon>
        <taxon>Saprolegniales</taxon>
        <taxon>Verrucalvaceae</taxon>
        <taxon>Aphanomyces</taxon>
    </lineage>
</organism>
<dbReference type="Gene3D" id="1.25.40.20">
    <property type="entry name" value="Ankyrin repeat-containing domain"/>
    <property type="match status" value="3"/>
</dbReference>
<feature type="transmembrane region" description="Helical" evidence="5">
    <location>
        <begin position="606"/>
        <end position="628"/>
    </location>
</feature>
<dbReference type="InterPro" id="IPR036770">
    <property type="entry name" value="Ankyrin_rpt-contain_sf"/>
</dbReference>
<feature type="transmembrane region" description="Helical" evidence="5">
    <location>
        <begin position="548"/>
        <end position="567"/>
    </location>
</feature>
<dbReference type="AlphaFoldDB" id="A0A6A4XJ47"/>
<evidence type="ECO:0000256" key="4">
    <source>
        <dbReference type="SAM" id="MobiDB-lite"/>
    </source>
</evidence>
<evidence type="ECO:0000256" key="1">
    <source>
        <dbReference type="ARBA" id="ARBA00022737"/>
    </source>
</evidence>
<protein>
    <submittedName>
        <fullName evidence="6">Uncharacterized protein</fullName>
    </submittedName>
</protein>
<feature type="transmembrane region" description="Helical" evidence="5">
    <location>
        <begin position="726"/>
        <end position="754"/>
    </location>
</feature>
<sequence>AHIAHIINQRDAFGMTALMYAAKYARPNIVKELLPYLHRNNLQKISSDGQTASNIAKQGNNADNSNNLSNDKWKECTVLLENHRQNNNSFIKWKAHESFIIVKLSTPETFLCDLAQRKQWSEVERAVKSRVSSRLLNSRHNVEGLTAAHYICRDGCENLVENFIADPAVDWLIQDEYGNTPMAEAIKFGHGNCVLALLKAGIQPKASDLELAQASPNAYCYQFLKDRQELLERSEWNLYCIANVLSIQAAEAHAQKQESALHAAILSNQNVDVIDRLTQDELIDVNASDILGNTPLMLAADKNSKLAEEYASLLLRKKADVDAVNLEGQTALIIATRAGDMPFVTVLLKQMADIDIGDKDEKTCVDHAKTCVDHAKKVFAEDSNTRREIHELLLAEIDRRTNSLEYRKKIATRLSNLTFDEVFQRRGFQKALNCNIDLARTYLDGCVKIHHQDVEFSNLENVYGNTIESSALHAILFLKVDDLDYVHEARKQCLAHVVMRHILAIKWELFGQRLYIEQLLMNVLLLATITISSIIFDDKLTTSSEILIFGVFVVVFTIVGYIIVQLLRPRPLWQLARFFHDRRIWFNPDDVTIPYLPSKKKRVKNVLMQMTVLLTVLLTAAALYGIMIFRLEQYFALGNNIVLWLTVAYFLATELQETRADWRKYFVSHINKAQMLVYLTIFFVFVPMKLKLFYVNVAAQTGLGAFGQLPLDSLKSFDTETSEGNMLSVCAVILMMFHASVVIILLLNVLLAMMNKTVDVGMEKAKIEALASYAYCILRLEESMTARMISRSHDTSQITYLSHGKDDQKPNPIFREHVPKTQLQLSDDQEASFAAYAKKMPEFVKHINGIEVSITVELDQFKEALDDSRFQDGVKLINEVRSNIDKHFKSTKRNCGYQIDWALDELGTKISKDMKAFESKIKKLWKSKNESSARGENNFANTFDMEKTVKTLRKNIQSCLRVRFHNSDSDQPLSERSEPTQRKSMKPLQNECAIASRNDVGENGRRECTDPDISQDRTQSISDANYSKQSEALEEMREEMRHEMRRHRENMTELKEELEKTSQLVKMLVEASRTKSRRFNWKK</sequence>
<feature type="repeat" description="ANK" evidence="3">
    <location>
        <begin position="291"/>
        <end position="326"/>
    </location>
</feature>
<dbReference type="PROSITE" id="PS50088">
    <property type="entry name" value="ANK_REPEAT"/>
    <property type="match status" value="2"/>
</dbReference>
<evidence type="ECO:0000256" key="2">
    <source>
        <dbReference type="ARBA" id="ARBA00023043"/>
    </source>
</evidence>
<dbReference type="OrthoDB" id="10057496at2759"/>
<feature type="region of interest" description="Disordered" evidence="4">
    <location>
        <begin position="967"/>
        <end position="989"/>
    </location>
</feature>
<evidence type="ECO:0000256" key="5">
    <source>
        <dbReference type="SAM" id="Phobius"/>
    </source>
</evidence>
<name>A0A6A4XJ47_9STRA</name>
<feature type="non-terminal residue" evidence="6">
    <location>
        <position position="1"/>
    </location>
</feature>
<feature type="transmembrane region" description="Helical" evidence="5">
    <location>
        <begin position="634"/>
        <end position="652"/>
    </location>
</feature>
<dbReference type="SUPFAM" id="SSF48403">
    <property type="entry name" value="Ankyrin repeat"/>
    <property type="match status" value="1"/>
</dbReference>
<dbReference type="Pfam" id="PF00023">
    <property type="entry name" value="Ank"/>
    <property type="match status" value="2"/>
</dbReference>
<feature type="transmembrane region" description="Helical" evidence="5">
    <location>
        <begin position="673"/>
        <end position="694"/>
    </location>
</feature>
<dbReference type="EMBL" id="VJMH01007400">
    <property type="protein sequence ID" value="KAF0683483.1"/>
    <property type="molecule type" value="Genomic_DNA"/>
</dbReference>
<dbReference type="PANTHER" id="PTHR24173:SF74">
    <property type="entry name" value="ANKYRIN REPEAT DOMAIN-CONTAINING PROTEIN 16"/>
    <property type="match status" value="1"/>
</dbReference>
<feature type="transmembrane region" description="Helical" evidence="5">
    <location>
        <begin position="519"/>
        <end position="536"/>
    </location>
</feature>
<dbReference type="PANTHER" id="PTHR24173">
    <property type="entry name" value="ANKYRIN REPEAT CONTAINING"/>
    <property type="match status" value="1"/>
</dbReference>
<comment type="caution">
    <text evidence="6">The sequence shown here is derived from an EMBL/GenBank/DDBJ whole genome shotgun (WGS) entry which is preliminary data.</text>
</comment>
<feature type="region of interest" description="Disordered" evidence="4">
    <location>
        <begin position="1001"/>
        <end position="1033"/>
    </location>
</feature>
<evidence type="ECO:0000313" key="6">
    <source>
        <dbReference type="EMBL" id="KAF0683483.1"/>
    </source>
</evidence>